<comment type="caution">
    <text evidence="1">The sequence shown here is derived from an EMBL/GenBank/DDBJ whole genome shotgun (WGS) entry which is preliminary data.</text>
</comment>
<dbReference type="Proteomes" id="UP000186601">
    <property type="component" value="Unassembled WGS sequence"/>
</dbReference>
<accession>A0A2R6S724</accession>
<evidence type="ECO:0000313" key="2">
    <source>
        <dbReference type="Proteomes" id="UP000186601"/>
    </source>
</evidence>
<sequence length="65" mass="7476">MHAKVTCDATKHICFFPTKTVLGFQETDHVANCVSRRLTDIYQGTSYEYLYGEEVDCGLYQGRHQ</sequence>
<organism evidence="1 2">
    <name type="scientific">Hermanssonia centrifuga</name>
    <dbReference type="NCBI Taxonomy" id="98765"/>
    <lineage>
        <taxon>Eukaryota</taxon>
        <taxon>Fungi</taxon>
        <taxon>Dikarya</taxon>
        <taxon>Basidiomycota</taxon>
        <taxon>Agaricomycotina</taxon>
        <taxon>Agaricomycetes</taxon>
        <taxon>Polyporales</taxon>
        <taxon>Meruliaceae</taxon>
        <taxon>Hermanssonia</taxon>
    </lineage>
</organism>
<protein>
    <submittedName>
        <fullName evidence="1">Uncharacterized protein</fullName>
    </submittedName>
</protein>
<reference evidence="1 2" key="1">
    <citation type="submission" date="2018-02" db="EMBL/GenBank/DDBJ databases">
        <title>Genome sequence of the basidiomycete white-rot fungus Phlebia centrifuga.</title>
        <authorList>
            <person name="Granchi Z."/>
            <person name="Peng M."/>
            <person name="de Vries R.P."/>
            <person name="Hilden K."/>
            <person name="Makela M.R."/>
            <person name="Grigoriev I."/>
            <person name="Riley R."/>
        </authorList>
    </citation>
    <scope>NUCLEOTIDE SEQUENCE [LARGE SCALE GENOMIC DNA]</scope>
    <source>
        <strain evidence="1 2">FBCC195</strain>
    </source>
</reference>
<gene>
    <name evidence="1" type="ORF">PHLCEN_2v78</name>
</gene>
<proteinExistence type="predicted"/>
<evidence type="ECO:0000313" key="1">
    <source>
        <dbReference type="EMBL" id="PSS38098.1"/>
    </source>
</evidence>
<dbReference type="AlphaFoldDB" id="A0A2R6S724"/>
<keyword evidence="2" id="KW-1185">Reference proteome</keyword>
<name>A0A2R6S724_9APHY</name>
<dbReference type="EMBL" id="MLYV02000005">
    <property type="protein sequence ID" value="PSS38098.1"/>
    <property type="molecule type" value="Genomic_DNA"/>
</dbReference>